<feature type="region of interest" description="Disordered" evidence="1">
    <location>
        <begin position="1"/>
        <end position="58"/>
    </location>
</feature>
<keyword evidence="4" id="KW-1185">Reference proteome</keyword>
<name>A0A7X5TTQ1_9MICO</name>
<evidence type="ECO:0000313" key="4">
    <source>
        <dbReference type="Proteomes" id="UP000541033"/>
    </source>
</evidence>
<keyword evidence="2" id="KW-0812">Transmembrane</keyword>
<feature type="transmembrane region" description="Helical" evidence="2">
    <location>
        <begin position="62"/>
        <end position="85"/>
    </location>
</feature>
<organism evidence="3 4">
    <name type="scientific">Lysinibacter cavernae</name>
    <dbReference type="NCBI Taxonomy" id="1640652"/>
    <lineage>
        <taxon>Bacteria</taxon>
        <taxon>Bacillati</taxon>
        <taxon>Actinomycetota</taxon>
        <taxon>Actinomycetes</taxon>
        <taxon>Micrococcales</taxon>
        <taxon>Microbacteriaceae</taxon>
        <taxon>Lysinibacter</taxon>
    </lineage>
</organism>
<dbReference type="RefSeq" id="WP_167150821.1">
    <property type="nucleotide sequence ID" value="NZ_JAAMOX010000002.1"/>
</dbReference>
<reference evidence="3 4" key="1">
    <citation type="submission" date="2020-02" db="EMBL/GenBank/DDBJ databases">
        <title>Sequencing the genomes of 1000 actinobacteria strains.</title>
        <authorList>
            <person name="Klenk H.-P."/>
        </authorList>
    </citation>
    <scope>NUCLEOTIDE SEQUENCE [LARGE SCALE GENOMIC DNA]</scope>
    <source>
        <strain evidence="3 4">DSM 27960</strain>
    </source>
</reference>
<protein>
    <submittedName>
        <fullName evidence="3">Uncharacterized protein</fullName>
    </submittedName>
</protein>
<comment type="caution">
    <text evidence="3">The sequence shown here is derived from an EMBL/GenBank/DDBJ whole genome shotgun (WGS) entry which is preliminary data.</text>
</comment>
<accession>A0A7X5TTQ1</accession>
<dbReference type="EMBL" id="JAAMOX010000002">
    <property type="protein sequence ID" value="NIH54445.1"/>
    <property type="molecule type" value="Genomic_DNA"/>
</dbReference>
<feature type="compositionally biased region" description="Low complexity" evidence="1">
    <location>
        <begin position="87"/>
        <end position="96"/>
    </location>
</feature>
<keyword evidence="2" id="KW-1133">Transmembrane helix</keyword>
<feature type="region of interest" description="Disordered" evidence="1">
    <location>
        <begin position="87"/>
        <end position="156"/>
    </location>
</feature>
<keyword evidence="2" id="KW-0472">Membrane</keyword>
<dbReference type="Proteomes" id="UP000541033">
    <property type="component" value="Unassembled WGS sequence"/>
</dbReference>
<feature type="compositionally biased region" description="Basic and acidic residues" evidence="1">
    <location>
        <begin position="97"/>
        <end position="117"/>
    </location>
</feature>
<dbReference type="AlphaFoldDB" id="A0A7X5TTQ1"/>
<evidence type="ECO:0000256" key="2">
    <source>
        <dbReference type="SAM" id="Phobius"/>
    </source>
</evidence>
<proteinExistence type="predicted"/>
<sequence>MPTTETPQAPSTSTLPSVVPPPPQYDNAAVPSYGAPTPQPAEYGMGYAGQSSPAPKKRKRTIVLASIIGGAVLIAGAGVGAAAIISGQDSNSSESASSEKESKSTSKDKSEKSEKTSEPTPSPSPTGKSTPAPDSGSSEQDRPVYGPDDPQIGGTGTIGERLEAFRIELKQSNDDGTLWTKIPQTKENLGAYLAAQFILTDLKAATYFGTPDAETELFYAQHAKHIELMLLAEQPLGTSVHYVMEDGTVFDYNGDTGEVSMEAPTP</sequence>
<gene>
    <name evidence="3" type="ORF">FHX76_002341</name>
</gene>
<evidence type="ECO:0000313" key="3">
    <source>
        <dbReference type="EMBL" id="NIH54445.1"/>
    </source>
</evidence>
<evidence type="ECO:0000256" key="1">
    <source>
        <dbReference type="SAM" id="MobiDB-lite"/>
    </source>
</evidence>